<dbReference type="InterPro" id="IPR036526">
    <property type="entry name" value="C-N_Hydrolase_sf"/>
</dbReference>
<dbReference type="Gene3D" id="3.60.110.10">
    <property type="entry name" value="Carbon-nitrogen hydrolase"/>
    <property type="match status" value="1"/>
</dbReference>
<gene>
    <name evidence="3" type="ORF">AS189_03725</name>
</gene>
<name>A0A0S2LWD3_9MICC</name>
<dbReference type="PROSITE" id="PS50263">
    <property type="entry name" value="CN_HYDROLASE"/>
    <property type="match status" value="1"/>
</dbReference>
<reference evidence="3 4" key="2">
    <citation type="journal article" date="2016" name="J. Biotechnol.">
        <title>Complete genome sequence of Arthrobacter alpinus ERGS4:06, a yellow pigmented bacterium tolerant to cold and radiations isolated from Sikkim Himalaya.</title>
        <authorList>
            <person name="Kumar R."/>
            <person name="Singh D."/>
            <person name="Swarnkar M.K."/>
            <person name="Singh A.K."/>
            <person name="Kumar S."/>
        </authorList>
    </citation>
    <scope>NUCLEOTIDE SEQUENCE [LARGE SCALE GENOMIC DNA]</scope>
    <source>
        <strain evidence="3 4">ERGS4:06</strain>
    </source>
</reference>
<feature type="domain" description="CN hydrolase" evidence="2">
    <location>
        <begin position="1"/>
        <end position="240"/>
    </location>
</feature>
<dbReference type="PANTHER" id="PTHR23088:SF27">
    <property type="entry name" value="DEAMINATED GLUTATHIONE AMIDASE"/>
    <property type="match status" value="1"/>
</dbReference>
<dbReference type="RefSeq" id="WP_062286394.1">
    <property type="nucleotide sequence ID" value="NZ_CP013200.1"/>
</dbReference>
<sequence length="268" mass="29004">MKVSVGQFNPGGDVVENLATMRRLAVTAAQEDSKLVVFPEEAMFSVGRIEGDFAAAVDANWTTFVQGLSMIASEVGIAVIAGGYEASGEARPYNTVVALGDDGEILGTYRKLHLYDAFSYQESTRIKPSDRGITLVEIGGFKVGIMTCYDIRFPELARALALAGADMICVSAAWFKGEHKIDHWETLLKARAIENTCWVAAAGTSSEHCIGHSAILDPMGIALDFLNDEAEGVATTDVTHRRIEEVREFLPVLRNRRFESSSAVVPAA</sequence>
<dbReference type="AlphaFoldDB" id="A0A0S2LWD3"/>
<dbReference type="PROSITE" id="PS01227">
    <property type="entry name" value="UPF0012"/>
    <property type="match status" value="1"/>
</dbReference>
<dbReference type="CDD" id="cd07581">
    <property type="entry name" value="nitrilase_3"/>
    <property type="match status" value="1"/>
</dbReference>
<dbReference type="InterPro" id="IPR003010">
    <property type="entry name" value="C-N_Hydrolase"/>
</dbReference>
<dbReference type="GO" id="GO:0016787">
    <property type="term" value="F:hydrolase activity"/>
    <property type="evidence" value="ECO:0007669"/>
    <property type="project" value="UniProtKB-KW"/>
</dbReference>
<evidence type="ECO:0000313" key="3">
    <source>
        <dbReference type="EMBL" id="ALO65765.1"/>
    </source>
</evidence>
<keyword evidence="3" id="KW-0378">Hydrolase</keyword>
<reference evidence="4" key="1">
    <citation type="submission" date="2015-11" db="EMBL/GenBank/DDBJ databases">
        <authorList>
            <person name="Kumar R."/>
            <person name="Singh D."/>
            <person name="Swarnkar M.K."/>
            <person name="Singh A.K."/>
            <person name="Kumar S."/>
        </authorList>
    </citation>
    <scope>NUCLEOTIDE SEQUENCE [LARGE SCALE GENOMIC DNA]</scope>
    <source>
        <strain evidence="4">ERGS4:06</strain>
    </source>
</reference>
<dbReference type="Proteomes" id="UP000059574">
    <property type="component" value="Chromosome"/>
</dbReference>
<evidence type="ECO:0000313" key="4">
    <source>
        <dbReference type="Proteomes" id="UP000059574"/>
    </source>
</evidence>
<proteinExistence type="inferred from homology"/>
<accession>A0A0S2LWD3</accession>
<dbReference type="InterPro" id="IPR001110">
    <property type="entry name" value="UPF0012_CS"/>
</dbReference>
<protein>
    <submittedName>
        <fullName evidence="3">Carbon-nitrogen hydrolase</fullName>
    </submittedName>
</protein>
<dbReference type="PANTHER" id="PTHR23088">
    <property type="entry name" value="NITRILASE-RELATED"/>
    <property type="match status" value="1"/>
</dbReference>
<dbReference type="OrthoDB" id="9811121at2"/>
<organism evidence="3 4">
    <name type="scientific">Arthrobacter alpinus</name>
    <dbReference type="NCBI Taxonomy" id="656366"/>
    <lineage>
        <taxon>Bacteria</taxon>
        <taxon>Bacillati</taxon>
        <taxon>Actinomycetota</taxon>
        <taxon>Actinomycetes</taxon>
        <taxon>Micrococcales</taxon>
        <taxon>Micrococcaceae</taxon>
        <taxon>Arthrobacter</taxon>
    </lineage>
</organism>
<dbReference type="Pfam" id="PF00795">
    <property type="entry name" value="CN_hydrolase"/>
    <property type="match status" value="1"/>
</dbReference>
<dbReference type="EMBL" id="CP013200">
    <property type="protein sequence ID" value="ALO65765.1"/>
    <property type="molecule type" value="Genomic_DNA"/>
</dbReference>
<comment type="similarity">
    <text evidence="1">Belongs to the carbon-nitrogen hydrolase superfamily. NIT1/NIT2 family.</text>
</comment>
<evidence type="ECO:0000256" key="1">
    <source>
        <dbReference type="ARBA" id="ARBA00010613"/>
    </source>
</evidence>
<evidence type="ECO:0000259" key="2">
    <source>
        <dbReference type="PROSITE" id="PS50263"/>
    </source>
</evidence>
<dbReference type="SUPFAM" id="SSF56317">
    <property type="entry name" value="Carbon-nitrogen hydrolase"/>
    <property type="match status" value="1"/>
</dbReference>